<accession>A0AB37UAH1</accession>
<gene>
    <name evidence="2" type="ORF">DSM107010_64200</name>
</gene>
<sequence length="383" mass="43538">MLGRNQVANPEFLEAVFGLPIGWTDPSELRAATQLLGNADLHLGTASIQDWQRSHSGASSTSIASSSDSVADISDLVTDNSTLIVKRGERAVSTKPNRVREPDPEPYDESSLVKAESVQVEVLEELDEDEERDRHRLELRVERAFYEAGVALRELRDRRLYRSTHKTFEDYIRERFGYSRITAHYKIAAAAVVDNLLTNGEQILPTNERQVRDLMKYTPELQCSIWSQSVEEAGGKVPSGRIVKGIVEQLKEKPLVNAKNYCQVGDVFTLVRLEGKEKKYNGCWAIAIEPRDFTVIVNVHDTTLIVKPENLNKIDSPEAHRQLPQILQRIRRVREVPGFRDRVAYTMLEHMGKQTYLTPLEEKILQVIEREYGVEDVDREVGS</sequence>
<reference evidence="2 3" key="1">
    <citation type="journal article" date="2019" name="Genome Biol. Evol.">
        <title>Day and night: Metabolic profiles and evolutionary relationships of six axenic non-marine cyanobacteria.</title>
        <authorList>
            <person name="Will S.E."/>
            <person name="Henke P."/>
            <person name="Boedeker C."/>
            <person name="Huang S."/>
            <person name="Brinkmann H."/>
            <person name="Rohde M."/>
            <person name="Jarek M."/>
            <person name="Friedl T."/>
            <person name="Seufert S."/>
            <person name="Schumacher M."/>
            <person name="Overmann J."/>
            <person name="Neumann-Schaal M."/>
            <person name="Petersen J."/>
        </authorList>
    </citation>
    <scope>NUCLEOTIDE SEQUENCE [LARGE SCALE GENOMIC DNA]</scope>
    <source>
        <strain evidence="2 3">SAG 39.79</strain>
    </source>
</reference>
<comment type="caution">
    <text evidence="2">The sequence shown here is derived from an EMBL/GenBank/DDBJ whole genome shotgun (WGS) entry which is preliminary data.</text>
</comment>
<evidence type="ECO:0000313" key="3">
    <source>
        <dbReference type="Proteomes" id="UP000282574"/>
    </source>
</evidence>
<dbReference type="AlphaFoldDB" id="A0AB37UAH1"/>
<organism evidence="2 3">
    <name type="scientific">Chroococcidiopsis cubana SAG 39.79</name>
    <dbReference type="NCBI Taxonomy" id="388085"/>
    <lineage>
        <taxon>Bacteria</taxon>
        <taxon>Bacillati</taxon>
        <taxon>Cyanobacteriota</taxon>
        <taxon>Cyanophyceae</taxon>
        <taxon>Chroococcidiopsidales</taxon>
        <taxon>Chroococcidiopsidaceae</taxon>
        <taxon>Chroococcidiopsis</taxon>
    </lineage>
</organism>
<evidence type="ECO:0000256" key="1">
    <source>
        <dbReference type="SAM" id="MobiDB-lite"/>
    </source>
</evidence>
<evidence type="ECO:0000313" key="2">
    <source>
        <dbReference type="EMBL" id="RUT01948.1"/>
    </source>
</evidence>
<feature type="region of interest" description="Disordered" evidence="1">
    <location>
        <begin position="89"/>
        <end position="112"/>
    </location>
</feature>
<protein>
    <submittedName>
        <fullName evidence="2">Uncharacterized protein</fullName>
    </submittedName>
</protein>
<keyword evidence="3" id="KW-1185">Reference proteome</keyword>
<name>A0AB37UAH1_9CYAN</name>
<proteinExistence type="predicted"/>
<dbReference type="Proteomes" id="UP000282574">
    <property type="component" value="Unassembled WGS sequence"/>
</dbReference>
<dbReference type="EMBL" id="RSCK01000118">
    <property type="protein sequence ID" value="RUT01948.1"/>
    <property type="molecule type" value="Genomic_DNA"/>
</dbReference>
<feature type="compositionally biased region" description="Basic and acidic residues" evidence="1">
    <location>
        <begin position="89"/>
        <end position="103"/>
    </location>
</feature>